<gene>
    <name evidence="1" type="primary">ga10524</name>
    <name evidence="1" type="ORF">PR202_ga10524</name>
</gene>
<dbReference type="InterPro" id="IPR052979">
    <property type="entry name" value="Adenylate-forming_domain"/>
</dbReference>
<comment type="caution">
    <text evidence="1">The sequence shown here is derived from an EMBL/GenBank/DDBJ whole genome shotgun (WGS) entry which is preliminary data.</text>
</comment>
<reference evidence="1" key="2">
    <citation type="submission" date="2021-12" db="EMBL/GenBank/DDBJ databases">
        <title>Resequencing data analysis of finger millet.</title>
        <authorList>
            <person name="Hatakeyama M."/>
            <person name="Aluri S."/>
            <person name="Balachadran M.T."/>
            <person name="Sivarajan S.R."/>
            <person name="Poveda L."/>
            <person name="Shimizu-Inatsugi R."/>
            <person name="Schlapbach R."/>
            <person name="Sreeman S.M."/>
            <person name="Shimizu K.K."/>
        </authorList>
    </citation>
    <scope>NUCLEOTIDE SEQUENCE</scope>
</reference>
<proteinExistence type="predicted"/>
<protein>
    <submittedName>
        <fullName evidence="1">Uncharacterized protein</fullName>
    </submittedName>
</protein>
<dbReference type="PANTHER" id="PTHR33927:SF1">
    <property type="entry name" value="TRANSMEMBRANE PROTEIN"/>
    <property type="match status" value="1"/>
</dbReference>
<accession>A0AAV5C6Y5</accession>
<keyword evidence="2" id="KW-1185">Reference proteome</keyword>
<dbReference type="AlphaFoldDB" id="A0AAV5C6Y5"/>
<reference evidence="1" key="1">
    <citation type="journal article" date="2018" name="DNA Res.">
        <title>Multiple hybrid de novo genome assembly of finger millet, an orphan allotetraploid crop.</title>
        <authorList>
            <person name="Hatakeyama M."/>
            <person name="Aluri S."/>
            <person name="Balachadran M.T."/>
            <person name="Sivarajan S.R."/>
            <person name="Patrignani A."/>
            <person name="Gruter S."/>
            <person name="Poveda L."/>
            <person name="Shimizu-Inatsugi R."/>
            <person name="Baeten J."/>
            <person name="Francoijs K.J."/>
            <person name="Nataraja K.N."/>
            <person name="Reddy Y.A.N."/>
            <person name="Phadnis S."/>
            <person name="Ravikumar R.L."/>
            <person name="Schlapbach R."/>
            <person name="Sreeman S.M."/>
            <person name="Shimizu K.K."/>
        </authorList>
    </citation>
    <scope>NUCLEOTIDE SEQUENCE</scope>
</reference>
<evidence type="ECO:0000313" key="1">
    <source>
        <dbReference type="EMBL" id="GJM93927.1"/>
    </source>
</evidence>
<sequence length="125" mass="13769">MAVFPLVRHLPSARTGSTGWAALALLWAFVVLSRGFDPAAKSYASARQTIAAVMRHQEEPWLTTAITFFTFLPRFIMRRVTVTITACSTHASIITFQDGVKPGLLGRISRSPLSRWHAFGIIPDG</sequence>
<dbReference type="Proteomes" id="UP001054889">
    <property type="component" value="Unassembled WGS sequence"/>
</dbReference>
<dbReference type="PANTHER" id="PTHR33927">
    <property type="entry name" value="TRANSMEMBRANE PROTEIN"/>
    <property type="match status" value="1"/>
</dbReference>
<evidence type="ECO:0000313" key="2">
    <source>
        <dbReference type="Proteomes" id="UP001054889"/>
    </source>
</evidence>
<name>A0AAV5C6Y5_ELECO</name>
<organism evidence="1 2">
    <name type="scientific">Eleusine coracana subsp. coracana</name>
    <dbReference type="NCBI Taxonomy" id="191504"/>
    <lineage>
        <taxon>Eukaryota</taxon>
        <taxon>Viridiplantae</taxon>
        <taxon>Streptophyta</taxon>
        <taxon>Embryophyta</taxon>
        <taxon>Tracheophyta</taxon>
        <taxon>Spermatophyta</taxon>
        <taxon>Magnoliopsida</taxon>
        <taxon>Liliopsida</taxon>
        <taxon>Poales</taxon>
        <taxon>Poaceae</taxon>
        <taxon>PACMAD clade</taxon>
        <taxon>Chloridoideae</taxon>
        <taxon>Cynodonteae</taxon>
        <taxon>Eleusininae</taxon>
        <taxon>Eleusine</taxon>
    </lineage>
</organism>
<dbReference type="EMBL" id="BQKI01000004">
    <property type="protein sequence ID" value="GJM93927.1"/>
    <property type="molecule type" value="Genomic_DNA"/>
</dbReference>